<evidence type="ECO:0000256" key="1">
    <source>
        <dbReference type="SAM" id="MobiDB-lite"/>
    </source>
</evidence>
<feature type="region of interest" description="Disordered" evidence="1">
    <location>
        <begin position="1"/>
        <end position="23"/>
    </location>
</feature>
<gene>
    <name evidence="2" type="ORF">PXEA_LOCUS8571</name>
</gene>
<dbReference type="EMBL" id="CAAALY010023546">
    <property type="protein sequence ID" value="VEL15131.1"/>
    <property type="molecule type" value="Genomic_DNA"/>
</dbReference>
<evidence type="ECO:0000313" key="2">
    <source>
        <dbReference type="EMBL" id="VEL15131.1"/>
    </source>
</evidence>
<evidence type="ECO:0000313" key="3">
    <source>
        <dbReference type="Proteomes" id="UP000784294"/>
    </source>
</evidence>
<feature type="region of interest" description="Disordered" evidence="1">
    <location>
        <begin position="109"/>
        <end position="148"/>
    </location>
</feature>
<keyword evidence="3" id="KW-1185">Reference proteome</keyword>
<name>A0A448WM15_9PLAT</name>
<proteinExistence type="predicted"/>
<dbReference type="Proteomes" id="UP000784294">
    <property type="component" value="Unassembled WGS sequence"/>
</dbReference>
<accession>A0A448WM15</accession>
<sequence length="211" mass="23203">MGRAASFATSPKSHQFFQRDSTPGRDSPINYVYLPALWQLKRVTPSSEQTKICAEGKFKPLPGDGLCQVCPRNSRSSYTPLAEYQRRERHYARPSEVLTVTGVSFEASRAAGDVSDPRPSQAQLADAMSTDPVGPSRDLTSATASASTSEQTVELLLPRSVGPVACACLPGFYRNPRVDLETDACTGVHFETTCDSYYPTYVTDYWAPFWT</sequence>
<dbReference type="AlphaFoldDB" id="A0A448WM15"/>
<protein>
    <submittedName>
        <fullName evidence="2">Uncharacterized protein</fullName>
    </submittedName>
</protein>
<organism evidence="2 3">
    <name type="scientific">Protopolystoma xenopodis</name>
    <dbReference type="NCBI Taxonomy" id="117903"/>
    <lineage>
        <taxon>Eukaryota</taxon>
        <taxon>Metazoa</taxon>
        <taxon>Spiralia</taxon>
        <taxon>Lophotrochozoa</taxon>
        <taxon>Platyhelminthes</taxon>
        <taxon>Monogenea</taxon>
        <taxon>Polyopisthocotylea</taxon>
        <taxon>Polystomatidea</taxon>
        <taxon>Polystomatidae</taxon>
        <taxon>Protopolystoma</taxon>
    </lineage>
</organism>
<reference evidence="2" key="1">
    <citation type="submission" date="2018-11" db="EMBL/GenBank/DDBJ databases">
        <authorList>
            <consortium name="Pathogen Informatics"/>
        </authorList>
    </citation>
    <scope>NUCLEOTIDE SEQUENCE</scope>
</reference>
<feature type="compositionally biased region" description="Polar residues" evidence="1">
    <location>
        <begin position="7"/>
        <end position="21"/>
    </location>
</feature>
<comment type="caution">
    <text evidence="2">The sequence shown here is derived from an EMBL/GenBank/DDBJ whole genome shotgun (WGS) entry which is preliminary data.</text>
</comment>